<evidence type="ECO:0000256" key="10">
    <source>
        <dbReference type="ARBA" id="ARBA00023235"/>
    </source>
</evidence>
<evidence type="ECO:0000259" key="16">
    <source>
        <dbReference type="PROSITE" id="PS51198"/>
    </source>
</evidence>
<evidence type="ECO:0000259" key="17">
    <source>
        <dbReference type="PROSITE" id="PS51217"/>
    </source>
</evidence>
<keyword evidence="8" id="KW-0238">DNA-binding</keyword>
<keyword evidence="7 14" id="KW-0067">ATP-binding</keyword>
<evidence type="ECO:0000313" key="18">
    <source>
        <dbReference type="EMBL" id="SDZ77681.1"/>
    </source>
</evidence>
<dbReference type="AlphaFoldDB" id="A0A1H3VSM1"/>
<keyword evidence="6 18" id="KW-0269">Exonuclease</keyword>
<feature type="coiled-coil region" evidence="15">
    <location>
        <begin position="213"/>
        <end position="240"/>
    </location>
</feature>
<accession>A0A1H3VSM1</accession>
<dbReference type="Gene3D" id="3.90.320.10">
    <property type="match status" value="1"/>
</dbReference>
<keyword evidence="19" id="KW-1185">Reference proteome</keyword>
<reference evidence="18 19" key="1">
    <citation type="submission" date="2016-10" db="EMBL/GenBank/DDBJ databases">
        <authorList>
            <person name="de Groot N.N."/>
        </authorList>
    </citation>
    <scope>NUCLEOTIDE SEQUENCE [LARGE SCALE GENOMIC DNA]</scope>
    <source>
        <strain evidence="18 19">DSM 23581</strain>
    </source>
</reference>
<evidence type="ECO:0000256" key="12">
    <source>
        <dbReference type="ARBA" id="ARBA00034808"/>
    </source>
</evidence>
<feature type="binding site" evidence="14">
    <location>
        <begin position="13"/>
        <end position="20"/>
    </location>
    <ligand>
        <name>ATP</name>
        <dbReference type="ChEBI" id="CHEBI:30616"/>
    </ligand>
</feature>
<evidence type="ECO:0000256" key="1">
    <source>
        <dbReference type="ARBA" id="ARBA00022722"/>
    </source>
</evidence>
<evidence type="ECO:0000256" key="3">
    <source>
        <dbReference type="ARBA" id="ARBA00022763"/>
    </source>
</evidence>
<evidence type="ECO:0000256" key="4">
    <source>
        <dbReference type="ARBA" id="ARBA00022801"/>
    </source>
</evidence>
<comment type="catalytic activity">
    <reaction evidence="11">
        <text>Couples ATP hydrolysis with the unwinding of duplex DNA by translocating in the 3'-5' direction.</text>
        <dbReference type="EC" id="5.6.2.4"/>
    </reaction>
</comment>
<evidence type="ECO:0000313" key="19">
    <source>
        <dbReference type="Proteomes" id="UP000198820"/>
    </source>
</evidence>
<dbReference type="PROSITE" id="PS51217">
    <property type="entry name" value="UVRD_HELICASE_CTER"/>
    <property type="match status" value="1"/>
</dbReference>
<protein>
    <recommendedName>
        <fullName evidence="12">DNA 3'-5' helicase</fullName>
        <ecNumber evidence="12">5.6.2.4</ecNumber>
    </recommendedName>
</protein>
<dbReference type="GO" id="GO:0005829">
    <property type="term" value="C:cytosol"/>
    <property type="evidence" value="ECO:0007669"/>
    <property type="project" value="TreeGrafter"/>
</dbReference>
<keyword evidence="4 14" id="KW-0378">Hydrolase</keyword>
<keyword evidence="1" id="KW-0540">Nuclease</keyword>
<keyword evidence="5 14" id="KW-0347">Helicase</keyword>
<dbReference type="InterPro" id="IPR011604">
    <property type="entry name" value="PDDEXK-like_dom_sf"/>
</dbReference>
<dbReference type="Gene3D" id="1.10.3170.10">
    <property type="entry name" value="Recbcd, chain B, domain 2"/>
    <property type="match status" value="1"/>
</dbReference>
<dbReference type="EMBL" id="FNQF01000001">
    <property type="protein sequence ID" value="SDZ77681.1"/>
    <property type="molecule type" value="Genomic_DNA"/>
</dbReference>
<dbReference type="EC" id="5.6.2.4" evidence="12"/>
<dbReference type="GO" id="GO:0005524">
    <property type="term" value="F:ATP binding"/>
    <property type="evidence" value="ECO:0007669"/>
    <property type="project" value="UniProtKB-UniRule"/>
</dbReference>
<evidence type="ECO:0000256" key="2">
    <source>
        <dbReference type="ARBA" id="ARBA00022741"/>
    </source>
</evidence>
<dbReference type="InterPro" id="IPR000212">
    <property type="entry name" value="DNA_helicase_UvrD/REP"/>
</dbReference>
<dbReference type="Gene3D" id="3.40.50.300">
    <property type="entry name" value="P-loop containing nucleotide triphosphate hydrolases"/>
    <property type="match status" value="3"/>
</dbReference>
<dbReference type="Proteomes" id="UP000198820">
    <property type="component" value="Unassembled WGS sequence"/>
</dbReference>
<dbReference type="PANTHER" id="PTHR11070:SF67">
    <property type="entry name" value="DNA 3'-5' HELICASE"/>
    <property type="match status" value="1"/>
</dbReference>
<evidence type="ECO:0000256" key="14">
    <source>
        <dbReference type="PROSITE-ProRule" id="PRU00560"/>
    </source>
</evidence>
<dbReference type="Pfam" id="PF13361">
    <property type="entry name" value="UvrD_C"/>
    <property type="match status" value="2"/>
</dbReference>
<gene>
    <name evidence="18" type="ORF">SAMN05421540_101259</name>
</gene>
<dbReference type="InterPro" id="IPR014017">
    <property type="entry name" value="DNA_helicase_UvrD-like_C"/>
</dbReference>
<keyword evidence="3" id="KW-0227">DNA damage</keyword>
<dbReference type="RefSeq" id="WP_093238312.1">
    <property type="nucleotide sequence ID" value="NZ_FNQF01000001.1"/>
</dbReference>
<evidence type="ECO:0000256" key="5">
    <source>
        <dbReference type="ARBA" id="ARBA00022806"/>
    </source>
</evidence>
<dbReference type="SUPFAM" id="SSF52540">
    <property type="entry name" value="P-loop containing nucleoside triphosphate hydrolases"/>
    <property type="match status" value="1"/>
</dbReference>
<dbReference type="Pfam" id="PF00580">
    <property type="entry name" value="UvrD-helicase"/>
    <property type="match status" value="1"/>
</dbReference>
<evidence type="ECO:0000256" key="13">
    <source>
        <dbReference type="ARBA" id="ARBA00048988"/>
    </source>
</evidence>
<comment type="catalytic activity">
    <reaction evidence="13">
        <text>ATP + H2O = ADP + phosphate + H(+)</text>
        <dbReference type="Rhea" id="RHEA:13065"/>
        <dbReference type="ChEBI" id="CHEBI:15377"/>
        <dbReference type="ChEBI" id="CHEBI:15378"/>
        <dbReference type="ChEBI" id="CHEBI:30616"/>
        <dbReference type="ChEBI" id="CHEBI:43474"/>
        <dbReference type="ChEBI" id="CHEBI:456216"/>
        <dbReference type="EC" id="5.6.2.4"/>
    </reaction>
</comment>
<dbReference type="PROSITE" id="PS51198">
    <property type="entry name" value="UVRD_HELICASE_ATP_BIND"/>
    <property type="match status" value="1"/>
</dbReference>
<dbReference type="GO" id="GO:0004527">
    <property type="term" value="F:exonuclease activity"/>
    <property type="evidence" value="ECO:0007669"/>
    <property type="project" value="UniProtKB-KW"/>
</dbReference>
<name>A0A1H3VSM1_9FLAO</name>
<sequence>MQTVATSYRIYNASAGSGKTFTITADYLTKILSANDNQSFRRVLAMTFTNKAVAEMKTRILDSLVEFSQMKEEDDVSALCELVMKMSGLQKVEIQKKSLILLEQILDNYAAFEVSTIDAFTHKIIRTFAKDLNLSFNFDIEMDTLSLLENAVNRVIDKVGHDKKLTKTLIDFTTEKIYDDKSGYIFQDILDASKLLLNDNEIEYVEVLQNFEIDDFTKTKKQIIKENEKLEVEVKELAVQMLDVFGSQGIMDGFSRNTIPNFFKKVVDTKNISDIKMTAKWMETSDTSTFYTKKTADEKKQAIESVAPQILEVVSLFKAKIDQVKINTKVLKNLTQLSVLNLVQTEMNLIKEERNIQLISDFNKTINAELKDQPTPFIYERLGEKFQHFFIDEFQDTSKMQWTNMQPLVDNALSSLYENNERGSLTLVGDPKQSIYRWRGGDVGQFVDLIDGQNNFNLTPQVVNLPNNYRSSQEVVQFNNGLFASAKNLVDSELVKSIYEREKLEQQPIKKTKGYVNIQFIEAKNKEEKEEQYAELVVSKIKQKAEQGFQLKDICILVRKKDQGIVLADALTEAGIPIISSESLLISSDATVQFLDALLSFLENEDDDDAQYRVVSYLEKHLIKLDDGFGFISNLTKASKTGFWQELKKYEIHFDPKKFHELPLYDAVEYVIDAFELAEFANAYVQFYLDEIFDFTQKKTNDLKSFLNHWEAKASAKGIVAPENQDAVEVMTIHKSKGLEFPIVLLPFADEKYADILQNHVWLPLEEDKDLPLGLVTKPSKTETQPVFRTEVESLISETELENMNLLYVSLTRASQELHVFSNETKPNNSDYFNTFKTYALENNKALNDIEIEFGTSDIDDFKRKKKDQNQLFPIQFLASKDKHHVNLVTESESISEAEQMDARRRGNLIHDLLSHICITADIDLQLEKVLSEGEISLEEKEILKKQLTEITEHPTLKVYFSDEWTTFNEREIYYKGEMLRPDKFCTLDKKAIIIDYKTGSFSENHAIQVQTYAYAIEALGYKIEQKMIVYISESIEIKIL</sequence>
<keyword evidence="15" id="KW-0175">Coiled coil</keyword>
<evidence type="ECO:0000256" key="11">
    <source>
        <dbReference type="ARBA" id="ARBA00034617"/>
    </source>
</evidence>
<feature type="domain" description="UvrD-like helicase C-terminal" evidence="17">
    <location>
        <begin position="473"/>
        <end position="738"/>
    </location>
</feature>
<dbReference type="PANTHER" id="PTHR11070">
    <property type="entry name" value="UVRD / RECB / PCRA DNA HELICASE FAMILY MEMBER"/>
    <property type="match status" value="1"/>
</dbReference>
<dbReference type="STRING" id="908615.SAMN05421540_101259"/>
<keyword evidence="9" id="KW-0234">DNA repair</keyword>
<evidence type="ECO:0000256" key="7">
    <source>
        <dbReference type="ARBA" id="ARBA00022840"/>
    </source>
</evidence>
<keyword evidence="10" id="KW-0413">Isomerase</keyword>
<dbReference type="InterPro" id="IPR027417">
    <property type="entry name" value="P-loop_NTPase"/>
</dbReference>
<evidence type="ECO:0000256" key="15">
    <source>
        <dbReference type="SAM" id="Coils"/>
    </source>
</evidence>
<evidence type="ECO:0000256" key="9">
    <source>
        <dbReference type="ARBA" id="ARBA00023204"/>
    </source>
</evidence>
<dbReference type="InterPro" id="IPR014016">
    <property type="entry name" value="UvrD-like_ATP-bd"/>
</dbReference>
<dbReference type="GO" id="GO:0003677">
    <property type="term" value="F:DNA binding"/>
    <property type="evidence" value="ECO:0007669"/>
    <property type="project" value="UniProtKB-KW"/>
</dbReference>
<proteinExistence type="predicted"/>
<evidence type="ECO:0000256" key="8">
    <source>
        <dbReference type="ARBA" id="ARBA00023125"/>
    </source>
</evidence>
<dbReference type="GO" id="GO:0000725">
    <property type="term" value="P:recombinational repair"/>
    <property type="evidence" value="ECO:0007669"/>
    <property type="project" value="TreeGrafter"/>
</dbReference>
<feature type="domain" description="UvrD-like helicase ATP-binding" evidence="16">
    <location>
        <begin position="1"/>
        <end position="472"/>
    </location>
</feature>
<evidence type="ECO:0000256" key="6">
    <source>
        <dbReference type="ARBA" id="ARBA00022839"/>
    </source>
</evidence>
<organism evidence="18 19">
    <name type="scientific">Psychroflexus halocasei</name>
    <dbReference type="NCBI Taxonomy" id="908615"/>
    <lineage>
        <taxon>Bacteria</taxon>
        <taxon>Pseudomonadati</taxon>
        <taxon>Bacteroidota</taxon>
        <taxon>Flavobacteriia</taxon>
        <taxon>Flavobacteriales</taxon>
        <taxon>Flavobacteriaceae</taxon>
        <taxon>Psychroflexus</taxon>
    </lineage>
</organism>
<keyword evidence="2 14" id="KW-0547">Nucleotide-binding</keyword>
<dbReference type="GO" id="GO:0043138">
    <property type="term" value="F:3'-5' DNA helicase activity"/>
    <property type="evidence" value="ECO:0007669"/>
    <property type="project" value="UniProtKB-EC"/>
</dbReference>